<dbReference type="InterPro" id="IPR010872">
    <property type="entry name" value="MDMPI_C-term_domain"/>
</dbReference>
<feature type="domain" description="Mycothiol-dependent maleylpyruvate isomerase metal-binding" evidence="2">
    <location>
        <begin position="9"/>
        <end position="144"/>
    </location>
</feature>
<accession>A0ABP4Y0D2</accession>
<evidence type="ECO:0000313" key="4">
    <source>
        <dbReference type="Proteomes" id="UP001500851"/>
    </source>
</evidence>
<dbReference type="Gene3D" id="1.20.120.450">
    <property type="entry name" value="dinb family like domain"/>
    <property type="match status" value="1"/>
</dbReference>
<keyword evidence="3" id="KW-0413">Isomerase</keyword>
<proteinExistence type="predicted"/>
<evidence type="ECO:0000259" key="2">
    <source>
        <dbReference type="Pfam" id="PF11716"/>
    </source>
</evidence>
<sequence>MRSELLEARRATAFFARKLAELSDAELDASTRLPGWTRRHVVAHVGYNARALCRLAFWARTGVPHPMYASPGARDREIARGATLQAHALRHLFDHSAVSLSVEWRDTPDAAWRVPVRTATGREVAFSETVWMRLRELWLHAIDLDNGARWDDVPAPIVERLLVDMVGTWTARGETPGFVLSDPVSGFSAAAPAPGGAPSIRIAGPLPALLAWASGRGRVSETAGLDVTGIDGAPVRLPEAPRWL</sequence>
<dbReference type="InterPro" id="IPR024344">
    <property type="entry name" value="MDMPI_metal-binding"/>
</dbReference>
<evidence type="ECO:0000313" key="3">
    <source>
        <dbReference type="EMBL" id="GAA1797205.1"/>
    </source>
</evidence>
<organism evidence="3 4">
    <name type="scientific">Leucobacter iarius</name>
    <dbReference type="NCBI Taxonomy" id="333963"/>
    <lineage>
        <taxon>Bacteria</taxon>
        <taxon>Bacillati</taxon>
        <taxon>Actinomycetota</taxon>
        <taxon>Actinomycetes</taxon>
        <taxon>Micrococcales</taxon>
        <taxon>Microbacteriaceae</taxon>
        <taxon>Leucobacter</taxon>
    </lineage>
</organism>
<dbReference type="NCBIfam" id="TIGR03083">
    <property type="entry name" value="maleylpyruvate isomerase family mycothiol-dependent enzyme"/>
    <property type="match status" value="1"/>
</dbReference>
<dbReference type="InterPro" id="IPR036527">
    <property type="entry name" value="SCP2_sterol-bd_dom_sf"/>
</dbReference>
<name>A0ABP4Y0D2_9MICO</name>
<comment type="caution">
    <text evidence="3">The sequence shown here is derived from an EMBL/GenBank/DDBJ whole genome shotgun (WGS) entry which is preliminary data.</text>
</comment>
<dbReference type="SUPFAM" id="SSF55718">
    <property type="entry name" value="SCP-like"/>
    <property type="match status" value="1"/>
</dbReference>
<dbReference type="InterPro" id="IPR034660">
    <property type="entry name" value="DinB/YfiT-like"/>
</dbReference>
<dbReference type="InterPro" id="IPR017517">
    <property type="entry name" value="Maleyloyr_isom"/>
</dbReference>
<dbReference type="SUPFAM" id="SSF109854">
    <property type="entry name" value="DinB/YfiT-like putative metalloenzymes"/>
    <property type="match status" value="1"/>
</dbReference>
<dbReference type="Pfam" id="PF07398">
    <property type="entry name" value="MDMPI_C"/>
    <property type="match status" value="1"/>
</dbReference>
<dbReference type="Proteomes" id="UP001500851">
    <property type="component" value="Unassembled WGS sequence"/>
</dbReference>
<dbReference type="Gene3D" id="3.30.1050.20">
    <property type="match status" value="1"/>
</dbReference>
<dbReference type="EMBL" id="BAAAOB010000004">
    <property type="protein sequence ID" value="GAA1797205.1"/>
    <property type="molecule type" value="Genomic_DNA"/>
</dbReference>
<feature type="domain" description="MDMPI C-terminal" evidence="1">
    <location>
        <begin position="152"/>
        <end position="230"/>
    </location>
</feature>
<gene>
    <name evidence="3" type="primary">nagL</name>
    <name evidence="3" type="ORF">GCM10009768_27720</name>
</gene>
<dbReference type="GO" id="GO:0016853">
    <property type="term" value="F:isomerase activity"/>
    <property type="evidence" value="ECO:0007669"/>
    <property type="project" value="UniProtKB-KW"/>
</dbReference>
<keyword evidence="4" id="KW-1185">Reference proteome</keyword>
<dbReference type="Pfam" id="PF11716">
    <property type="entry name" value="MDMPI_N"/>
    <property type="match status" value="1"/>
</dbReference>
<reference evidence="4" key="1">
    <citation type="journal article" date="2019" name="Int. J. Syst. Evol. Microbiol.">
        <title>The Global Catalogue of Microorganisms (GCM) 10K type strain sequencing project: providing services to taxonomists for standard genome sequencing and annotation.</title>
        <authorList>
            <consortium name="The Broad Institute Genomics Platform"/>
            <consortium name="The Broad Institute Genome Sequencing Center for Infectious Disease"/>
            <person name="Wu L."/>
            <person name="Ma J."/>
        </authorList>
    </citation>
    <scope>NUCLEOTIDE SEQUENCE [LARGE SCALE GENOMIC DNA]</scope>
    <source>
        <strain evidence="4">JCM 14736</strain>
    </source>
</reference>
<protein>
    <submittedName>
        <fullName evidence="3">Mycothiol-dependent maleylpyruvate isomerase NagL</fullName>
    </submittedName>
</protein>
<evidence type="ECO:0000259" key="1">
    <source>
        <dbReference type="Pfam" id="PF07398"/>
    </source>
</evidence>